<dbReference type="InterPro" id="IPR027383">
    <property type="entry name" value="Znf_put"/>
</dbReference>
<keyword evidence="1" id="KW-1133">Transmembrane helix</keyword>
<dbReference type="EMBL" id="JAFBFI010000019">
    <property type="protein sequence ID" value="MBM7694164.1"/>
    <property type="molecule type" value="Genomic_DNA"/>
</dbReference>
<evidence type="ECO:0000259" key="2">
    <source>
        <dbReference type="Pfam" id="PF13490"/>
    </source>
</evidence>
<evidence type="ECO:0000256" key="1">
    <source>
        <dbReference type="SAM" id="Phobius"/>
    </source>
</evidence>
<gene>
    <name evidence="3" type="ORF">JOC77_003608</name>
</gene>
<dbReference type="Pfam" id="PF13490">
    <property type="entry name" value="zf-HC2"/>
    <property type="match status" value="1"/>
</dbReference>
<keyword evidence="4" id="KW-1185">Reference proteome</keyword>
<organism evidence="3 4">
    <name type="scientific">Peribacillus deserti</name>
    <dbReference type="NCBI Taxonomy" id="673318"/>
    <lineage>
        <taxon>Bacteria</taxon>
        <taxon>Bacillati</taxon>
        <taxon>Bacillota</taxon>
        <taxon>Bacilli</taxon>
        <taxon>Bacillales</taxon>
        <taxon>Bacillaceae</taxon>
        <taxon>Peribacillus</taxon>
    </lineage>
</organism>
<feature type="transmembrane region" description="Helical" evidence="1">
    <location>
        <begin position="86"/>
        <end position="109"/>
    </location>
</feature>
<comment type="caution">
    <text evidence="3">The sequence shown here is derived from an EMBL/GenBank/DDBJ whole genome shotgun (WGS) entry which is preliminary data.</text>
</comment>
<reference evidence="3 4" key="1">
    <citation type="submission" date="2021-01" db="EMBL/GenBank/DDBJ databases">
        <title>Genomic Encyclopedia of Type Strains, Phase IV (KMG-IV): sequencing the most valuable type-strain genomes for metagenomic binning, comparative biology and taxonomic classification.</title>
        <authorList>
            <person name="Goeker M."/>
        </authorList>
    </citation>
    <scope>NUCLEOTIDE SEQUENCE [LARGE SCALE GENOMIC DNA]</scope>
    <source>
        <strain evidence="3 4">DSM 105482</strain>
    </source>
</reference>
<accession>A0ABS2QLW0</accession>
<sequence length="209" mass="23335">MTCPEEIVEYMHDYLDEEISSDSERILKGHLQSCEDCRNYLYELKKAVSYVKVPASITVSSDFTERVMASLPQEAKKKGKLKGWMMGHPVVSAAALFLVLISGAMLTSWNQGEDFSVTRQSNLIVENHTVIVPEGKTVKGDILVRNGDIKIEGRVQGDVTVINGDRYLASAGSVTGDIKEIDQAFEWLWYKIKTSAKEVSSYITTNSFQ</sequence>
<keyword evidence="1" id="KW-0812">Transmembrane</keyword>
<dbReference type="RefSeq" id="WP_204545946.1">
    <property type="nucleotide sequence ID" value="NZ_JAFBFI010000019.1"/>
</dbReference>
<protein>
    <submittedName>
        <fullName evidence="3">Anti-sigma factor RsiW</fullName>
    </submittedName>
</protein>
<keyword evidence="1" id="KW-0472">Membrane</keyword>
<evidence type="ECO:0000313" key="3">
    <source>
        <dbReference type="EMBL" id="MBM7694164.1"/>
    </source>
</evidence>
<name>A0ABS2QLW0_9BACI</name>
<dbReference type="Proteomes" id="UP000823486">
    <property type="component" value="Unassembled WGS sequence"/>
</dbReference>
<evidence type="ECO:0000313" key="4">
    <source>
        <dbReference type="Proteomes" id="UP000823486"/>
    </source>
</evidence>
<proteinExistence type="predicted"/>
<feature type="domain" description="Putative zinc-finger" evidence="2">
    <location>
        <begin position="3"/>
        <end position="38"/>
    </location>
</feature>